<name>A0AA41ZBF4_9SPHN</name>
<evidence type="ECO:0000256" key="9">
    <source>
        <dbReference type="ARBA" id="ARBA00031512"/>
    </source>
</evidence>
<feature type="domain" description="Peptidase M28" evidence="11">
    <location>
        <begin position="118"/>
        <end position="307"/>
    </location>
</feature>
<evidence type="ECO:0000256" key="8">
    <source>
        <dbReference type="ARBA" id="ARBA00023180"/>
    </source>
</evidence>
<dbReference type="Proteomes" id="UP001165565">
    <property type="component" value="Unassembled WGS sequence"/>
</dbReference>
<dbReference type="RefSeq" id="WP_265270791.1">
    <property type="nucleotide sequence ID" value="NZ_JANFAV010000017.1"/>
</dbReference>
<keyword evidence="8" id="KW-0325">Glycoprotein</keyword>
<evidence type="ECO:0000313" key="12">
    <source>
        <dbReference type="EMBL" id="MCW6536965.1"/>
    </source>
</evidence>
<evidence type="ECO:0000256" key="7">
    <source>
        <dbReference type="ARBA" id="ARBA00022989"/>
    </source>
</evidence>
<feature type="transmembrane region" description="Helical" evidence="10">
    <location>
        <begin position="540"/>
        <end position="561"/>
    </location>
</feature>
<evidence type="ECO:0000256" key="4">
    <source>
        <dbReference type="ARBA" id="ARBA00017435"/>
    </source>
</evidence>
<comment type="similarity">
    <text evidence="3">Belongs to the peptidase M28 family.</text>
</comment>
<evidence type="ECO:0000313" key="13">
    <source>
        <dbReference type="Proteomes" id="UP001165565"/>
    </source>
</evidence>
<comment type="function">
    <text evidence="1">May be involved in vacuolar sorting and osmoregulation.</text>
</comment>
<dbReference type="GO" id="GO:0006508">
    <property type="term" value="P:proteolysis"/>
    <property type="evidence" value="ECO:0007669"/>
    <property type="project" value="InterPro"/>
</dbReference>
<evidence type="ECO:0000256" key="2">
    <source>
        <dbReference type="ARBA" id="ARBA00004128"/>
    </source>
</evidence>
<keyword evidence="7 10" id="KW-1133">Transmembrane helix</keyword>
<evidence type="ECO:0000256" key="6">
    <source>
        <dbReference type="ARBA" id="ARBA00022801"/>
    </source>
</evidence>
<accession>A0AA41ZBF4</accession>
<protein>
    <recommendedName>
        <fullName evidence="4">Vacuolar membrane protease</fullName>
    </recommendedName>
    <alternativeName>
        <fullName evidence="9">FXNA-related family protease 1</fullName>
    </alternativeName>
</protein>
<reference evidence="12" key="1">
    <citation type="submission" date="2022-06" db="EMBL/GenBank/DDBJ databases">
        <title>Sphingomonas sp. nov. isolated from rhizosphere soil of tomato.</title>
        <authorList>
            <person name="Dong H."/>
            <person name="Gao R."/>
        </authorList>
    </citation>
    <scope>NUCLEOTIDE SEQUENCE</scope>
    <source>
        <strain evidence="12">MMSM24</strain>
    </source>
</reference>
<dbReference type="InterPro" id="IPR045175">
    <property type="entry name" value="M28_fam"/>
</dbReference>
<dbReference type="EMBL" id="JANFAV010000017">
    <property type="protein sequence ID" value="MCW6536965.1"/>
    <property type="molecule type" value="Genomic_DNA"/>
</dbReference>
<dbReference type="GO" id="GO:0008235">
    <property type="term" value="F:metalloexopeptidase activity"/>
    <property type="evidence" value="ECO:0007669"/>
    <property type="project" value="InterPro"/>
</dbReference>
<evidence type="ECO:0000256" key="3">
    <source>
        <dbReference type="ARBA" id="ARBA00010918"/>
    </source>
</evidence>
<dbReference type="PANTHER" id="PTHR12147">
    <property type="entry name" value="METALLOPEPTIDASE M28 FAMILY MEMBER"/>
    <property type="match status" value="1"/>
</dbReference>
<feature type="transmembrane region" description="Helical" evidence="10">
    <location>
        <begin position="486"/>
        <end position="507"/>
    </location>
</feature>
<evidence type="ECO:0000256" key="10">
    <source>
        <dbReference type="SAM" id="Phobius"/>
    </source>
</evidence>
<dbReference type="Gene3D" id="3.40.630.10">
    <property type="entry name" value="Zn peptidases"/>
    <property type="match status" value="1"/>
</dbReference>
<dbReference type="AlphaFoldDB" id="A0AA41ZBF4"/>
<feature type="transmembrane region" description="Helical" evidence="10">
    <location>
        <begin position="340"/>
        <end position="361"/>
    </location>
</feature>
<dbReference type="PROSITE" id="PS00758">
    <property type="entry name" value="ARGE_DAPE_CPG2_1"/>
    <property type="match status" value="1"/>
</dbReference>
<keyword evidence="10" id="KW-0472">Membrane</keyword>
<feature type="transmembrane region" description="Helical" evidence="10">
    <location>
        <begin position="595"/>
        <end position="614"/>
    </location>
</feature>
<keyword evidence="6" id="KW-0378">Hydrolase</keyword>
<dbReference type="InterPro" id="IPR007484">
    <property type="entry name" value="Peptidase_M28"/>
</dbReference>
<proteinExistence type="inferred from homology"/>
<keyword evidence="10" id="KW-0812">Transmembrane</keyword>
<comment type="subcellular location">
    <subcellularLocation>
        <location evidence="2">Vacuole membrane</location>
        <topology evidence="2">Multi-pass membrane protein</topology>
    </subcellularLocation>
</comment>
<feature type="transmembrane region" description="Helical" evidence="10">
    <location>
        <begin position="513"/>
        <end position="531"/>
    </location>
</feature>
<dbReference type="PANTHER" id="PTHR12147:SF58">
    <property type="entry name" value="VACUOLAR MEMBRANE PROTEASE"/>
    <property type="match status" value="1"/>
</dbReference>
<feature type="transmembrane region" description="Helical" evidence="10">
    <location>
        <begin position="413"/>
        <end position="433"/>
    </location>
</feature>
<keyword evidence="13" id="KW-1185">Reference proteome</keyword>
<feature type="transmembrane region" description="Helical" evidence="10">
    <location>
        <begin position="440"/>
        <end position="457"/>
    </location>
</feature>
<comment type="caution">
    <text evidence="12">The sequence shown here is derived from an EMBL/GenBank/DDBJ whole genome shotgun (WGS) entry which is preliminary data.</text>
</comment>
<dbReference type="InterPro" id="IPR001261">
    <property type="entry name" value="ArgE/DapE_CS"/>
</dbReference>
<dbReference type="Pfam" id="PF04389">
    <property type="entry name" value="Peptidase_M28"/>
    <property type="match status" value="1"/>
</dbReference>
<dbReference type="GO" id="GO:0005774">
    <property type="term" value="C:vacuolar membrane"/>
    <property type="evidence" value="ECO:0007669"/>
    <property type="project" value="UniProtKB-SubCell"/>
</dbReference>
<sequence>MIKNTPRDTNFDAGRWGWLAPLCALALGLILAAIGCRLPTPVPANASASVFSAKRAMVDVSALAREPHPTGSSEISRVRIELIRRLTDMGLIVQERPAVGISTNRHFTDIAIAGNVRNIVAELPGRDPGLPAIALMAHYDTVPNSPGAADDTAGVAAILEIIRNLKASGPHLRSVILILTDGEEPGLLGSSAFFSADPLKKRLGTVINLEARGDRGRAAMFEMSPDSAPLLAQYATYVSSPSADSFASALYRQMPNDTDLTSAMTHGFVGLNIAFAGGQLAYHTSVATPGDLNQGSLQHMGDQALAMTRALADSRVSAARGRDPVYSDLFGLILISYPLWMGWLLIAGCAIVVVAGTILALRAGRLTASGVAYGAASFLLLALFCALILRFGTCVTDFMFRTAVSPHALYGQFDLLLAAAATLSAGAALFALGAQQRARWVPVTTVALLAGAICCALRGPDLLAISLALIVMGLAPLAFRRPRSLYEAWVGAQLVALTTALAAQIFIPQGSHLVSWPLLLVALTGMGWMLLGEQRPRARWIAVPTSGLAIGLSAAQAYGFFVAAGPTMPMVVLPFAIIGGLIILPLAWLARRSTILAGAACIAAGATLIATAAIRAKEPTPTAPHMTEAFFIADPARGRFYRASLLPKLDPWSSDVLNLAGDRPQRVFLPRLFDAPIWLARAQPAKAQAPLLAITARTQATGTQLTMSLHRANGGRALILRLRPSVPLTGVAVQGRRLERTFPAGKWSQISYYASGDQPVSISAGASTKGQLSASLMEVCDGWPASATPPAKPANIQPFRRSDTSIVVRTVATGW</sequence>
<evidence type="ECO:0000256" key="1">
    <source>
        <dbReference type="ARBA" id="ARBA00003273"/>
    </source>
</evidence>
<keyword evidence="5" id="KW-0926">Vacuole</keyword>
<evidence type="ECO:0000259" key="11">
    <source>
        <dbReference type="Pfam" id="PF04389"/>
    </source>
</evidence>
<organism evidence="12 13">
    <name type="scientific">Sphingomonas lycopersici</name>
    <dbReference type="NCBI Taxonomy" id="2951807"/>
    <lineage>
        <taxon>Bacteria</taxon>
        <taxon>Pseudomonadati</taxon>
        <taxon>Pseudomonadota</taxon>
        <taxon>Alphaproteobacteria</taxon>
        <taxon>Sphingomonadales</taxon>
        <taxon>Sphingomonadaceae</taxon>
        <taxon>Sphingomonas</taxon>
    </lineage>
</organism>
<feature type="transmembrane region" description="Helical" evidence="10">
    <location>
        <begin position="463"/>
        <end position="479"/>
    </location>
</feature>
<feature type="transmembrane region" description="Helical" evidence="10">
    <location>
        <begin position="567"/>
        <end position="588"/>
    </location>
</feature>
<evidence type="ECO:0000256" key="5">
    <source>
        <dbReference type="ARBA" id="ARBA00022554"/>
    </source>
</evidence>
<gene>
    <name evidence="12" type="ORF">NEE01_19475</name>
</gene>
<dbReference type="SUPFAM" id="SSF53187">
    <property type="entry name" value="Zn-dependent exopeptidases"/>
    <property type="match status" value="1"/>
</dbReference>
<feature type="transmembrane region" description="Helical" evidence="10">
    <location>
        <begin position="373"/>
        <end position="393"/>
    </location>
</feature>